<dbReference type="Pfam" id="PF03724">
    <property type="entry name" value="META"/>
    <property type="match status" value="1"/>
</dbReference>
<dbReference type="InterPro" id="IPR038670">
    <property type="entry name" value="HslJ-like_sf"/>
</dbReference>
<name>A0A0J7J043_9FLAO</name>
<keyword evidence="3" id="KW-1185">Reference proteome</keyword>
<comment type="caution">
    <text evidence="2">The sequence shown here is derived from an EMBL/GenBank/DDBJ whole genome shotgun (WGS) entry which is preliminary data.</text>
</comment>
<sequence>MKGLGRILIFLIAIFLFQNCSTKTLVYEGINRQWMLVEFQNFSRDLMVKNRANMDLTSAKTNPNQYGAEMGCNKMFFTAEFYSDGLVRFSGIGSTMMYCENNMDLETAFAKTLPSMSKYKINGHYLTLSNDAGETMKFIASDWD</sequence>
<evidence type="ECO:0000313" key="3">
    <source>
        <dbReference type="Proteomes" id="UP000035900"/>
    </source>
</evidence>
<dbReference type="Gene3D" id="2.40.128.270">
    <property type="match status" value="1"/>
</dbReference>
<dbReference type="Proteomes" id="UP000035900">
    <property type="component" value="Unassembled WGS sequence"/>
</dbReference>
<gene>
    <name evidence="2" type="ORF">ACM44_06920</name>
</gene>
<dbReference type="InterPro" id="IPR005184">
    <property type="entry name" value="DUF306_Meta_HslJ"/>
</dbReference>
<organism evidence="2 3">
    <name type="scientific">Chryseobacterium koreense CCUG 49689</name>
    <dbReference type="NCBI Taxonomy" id="1304281"/>
    <lineage>
        <taxon>Bacteria</taxon>
        <taxon>Pseudomonadati</taxon>
        <taxon>Bacteroidota</taxon>
        <taxon>Flavobacteriia</taxon>
        <taxon>Flavobacteriales</taxon>
        <taxon>Weeksellaceae</taxon>
        <taxon>Chryseobacterium group</taxon>
        <taxon>Chryseobacterium</taxon>
    </lineage>
</organism>
<protein>
    <recommendedName>
        <fullName evidence="1">DUF306 domain-containing protein</fullName>
    </recommendedName>
</protein>
<evidence type="ECO:0000259" key="1">
    <source>
        <dbReference type="Pfam" id="PF03724"/>
    </source>
</evidence>
<reference evidence="2 3" key="1">
    <citation type="journal article" date="2004" name="Int. J. Syst. Evol. Microbiol.">
        <title>Kaistella koreensis gen. nov., sp. nov., a novel member of the Chryseobacterium-Bergeyella-Riemerella branch.</title>
        <authorList>
            <person name="Kim M.K."/>
            <person name="Im W.T."/>
            <person name="Shin Y.K."/>
            <person name="Lim J.H."/>
            <person name="Kim S.H."/>
            <person name="Lee B.C."/>
            <person name="Park M.Y."/>
            <person name="Lee K.Y."/>
            <person name="Lee S.T."/>
        </authorList>
    </citation>
    <scope>NUCLEOTIDE SEQUENCE [LARGE SCALE GENOMIC DNA]</scope>
    <source>
        <strain evidence="2 3">CCUG 49689</strain>
    </source>
</reference>
<proteinExistence type="predicted"/>
<dbReference type="STRING" id="1304281.ACM44_06920"/>
<feature type="domain" description="DUF306" evidence="1">
    <location>
        <begin position="31"/>
        <end position="138"/>
    </location>
</feature>
<accession>A0A0J7J043</accession>
<evidence type="ECO:0000313" key="2">
    <source>
        <dbReference type="EMBL" id="KMQ71441.1"/>
    </source>
</evidence>
<dbReference type="EMBL" id="LFNG01000008">
    <property type="protein sequence ID" value="KMQ71441.1"/>
    <property type="molecule type" value="Genomic_DNA"/>
</dbReference>
<dbReference type="PATRIC" id="fig|1304281.5.peg.1483"/>
<dbReference type="AlphaFoldDB" id="A0A0J7J043"/>